<proteinExistence type="predicted"/>
<keyword evidence="3" id="KW-0238">DNA-binding</keyword>
<evidence type="ECO:0000256" key="4">
    <source>
        <dbReference type="ARBA" id="ARBA00023163"/>
    </source>
</evidence>
<dbReference type="RefSeq" id="WP_379279619.1">
    <property type="nucleotide sequence ID" value="NZ_JBHUGT010000011.1"/>
</dbReference>
<feature type="domain" description="HTH merR-type" evidence="5">
    <location>
        <begin position="120"/>
        <end position="189"/>
    </location>
</feature>
<dbReference type="InterPro" id="IPR000551">
    <property type="entry name" value="MerR-type_HTH_dom"/>
</dbReference>
<dbReference type="SMART" id="SM00422">
    <property type="entry name" value="HTH_MERR"/>
    <property type="match status" value="2"/>
</dbReference>
<keyword evidence="1" id="KW-0678">Repressor</keyword>
<keyword evidence="7" id="KW-1185">Reference proteome</keyword>
<protein>
    <submittedName>
        <fullName evidence="6">MerR family transcriptional regulator</fullName>
    </submittedName>
</protein>
<keyword evidence="2" id="KW-0805">Transcription regulation</keyword>
<dbReference type="Pfam" id="PF13411">
    <property type="entry name" value="MerR_1"/>
    <property type="match status" value="1"/>
</dbReference>
<dbReference type="InterPro" id="IPR009061">
    <property type="entry name" value="DNA-bd_dom_put_sf"/>
</dbReference>
<evidence type="ECO:0000256" key="3">
    <source>
        <dbReference type="ARBA" id="ARBA00023125"/>
    </source>
</evidence>
<evidence type="ECO:0000259" key="5">
    <source>
        <dbReference type="PROSITE" id="PS50937"/>
    </source>
</evidence>
<feature type="domain" description="HTH merR-type" evidence="5">
    <location>
        <begin position="1"/>
        <end position="70"/>
    </location>
</feature>
<evidence type="ECO:0000313" key="6">
    <source>
        <dbReference type="EMBL" id="MFD2663491.1"/>
    </source>
</evidence>
<keyword evidence="4" id="KW-0804">Transcription</keyword>
<evidence type="ECO:0000256" key="1">
    <source>
        <dbReference type="ARBA" id="ARBA00022491"/>
    </source>
</evidence>
<dbReference type="Gene3D" id="1.10.1660.10">
    <property type="match status" value="2"/>
</dbReference>
<accession>A0ABW5R5B2</accession>
<name>A0ABW5R5B2_9BACL</name>
<dbReference type="Pfam" id="PF00376">
    <property type="entry name" value="MerR"/>
    <property type="match status" value="1"/>
</dbReference>
<dbReference type="PANTHER" id="PTHR30204">
    <property type="entry name" value="REDOX-CYCLING DRUG-SENSING TRANSCRIPTIONAL ACTIVATOR SOXR"/>
    <property type="match status" value="1"/>
</dbReference>
<comment type="caution">
    <text evidence="6">The sequence shown here is derived from an EMBL/GenBank/DDBJ whole genome shotgun (WGS) entry which is preliminary data.</text>
</comment>
<gene>
    <name evidence="6" type="ORF">ACFSW5_24950</name>
</gene>
<dbReference type="EMBL" id="JBHUMY010000043">
    <property type="protein sequence ID" value="MFD2663491.1"/>
    <property type="molecule type" value="Genomic_DNA"/>
</dbReference>
<dbReference type="SUPFAM" id="SSF46955">
    <property type="entry name" value="Putative DNA-binding domain"/>
    <property type="match status" value="2"/>
</dbReference>
<reference evidence="7" key="1">
    <citation type="journal article" date="2019" name="Int. J. Syst. Evol. Microbiol.">
        <title>The Global Catalogue of Microorganisms (GCM) 10K type strain sequencing project: providing services to taxonomists for standard genome sequencing and annotation.</title>
        <authorList>
            <consortium name="The Broad Institute Genomics Platform"/>
            <consortium name="The Broad Institute Genome Sequencing Center for Infectious Disease"/>
            <person name="Wu L."/>
            <person name="Ma J."/>
        </authorList>
    </citation>
    <scope>NUCLEOTIDE SEQUENCE [LARGE SCALE GENOMIC DNA]</scope>
    <source>
        <strain evidence="7">TISTR 1827</strain>
    </source>
</reference>
<evidence type="ECO:0000256" key="2">
    <source>
        <dbReference type="ARBA" id="ARBA00023015"/>
    </source>
</evidence>
<sequence>MSVRPIDIARKLQISTSALRHYEEWGIIPPVERGPNGYRLYTETHVAYFECIRAMSAGFGMGTTADALRLLLKGEVDSALWIVNKAQADLHKEKLQAEKTIQALDMKELDHVDARGRKRWMTIGEVAKEAMVPTSAIRHWEKMGLLSVSRNGSNGYRTFSPTQIRQILIIATLRTAVWSLDTIKEVIRELDYNNLEQARRIAKDSLAYLNAVNRSRMRGIRCLYRLIELAEEAGRSESGFPQAHQE</sequence>
<dbReference type="InterPro" id="IPR047057">
    <property type="entry name" value="MerR_fam"/>
</dbReference>
<evidence type="ECO:0000313" key="7">
    <source>
        <dbReference type="Proteomes" id="UP001597493"/>
    </source>
</evidence>
<dbReference type="Proteomes" id="UP001597493">
    <property type="component" value="Unassembled WGS sequence"/>
</dbReference>
<organism evidence="6 7">
    <name type="scientific">Paenibacillus thailandensis</name>
    <dbReference type="NCBI Taxonomy" id="393250"/>
    <lineage>
        <taxon>Bacteria</taxon>
        <taxon>Bacillati</taxon>
        <taxon>Bacillota</taxon>
        <taxon>Bacilli</taxon>
        <taxon>Bacillales</taxon>
        <taxon>Paenibacillaceae</taxon>
        <taxon>Paenibacillus</taxon>
    </lineage>
</organism>
<dbReference type="PROSITE" id="PS50937">
    <property type="entry name" value="HTH_MERR_2"/>
    <property type="match status" value="2"/>
</dbReference>
<dbReference type="PANTHER" id="PTHR30204:SF69">
    <property type="entry name" value="MERR-FAMILY TRANSCRIPTIONAL REGULATOR"/>
    <property type="match status" value="1"/>
</dbReference>